<name>A0A162AE16_DAUCS</name>
<dbReference type="PANTHER" id="PTHR16517">
    <property type="entry name" value="TUBBY-RELATED"/>
    <property type="match status" value="1"/>
</dbReference>
<dbReference type="Gene3D" id="1.20.1280.50">
    <property type="match status" value="1"/>
</dbReference>
<comment type="similarity">
    <text evidence="1">Belongs to the TUB family.</text>
</comment>
<dbReference type="InterPro" id="IPR025659">
    <property type="entry name" value="Tubby-like_C"/>
</dbReference>
<accession>A0A162AE16</accession>
<dbReference type="AlphaFoldDB" id="A0A162AE16"/>
<dbReference type="SUPFAM" id="SSF54518">
    <property type="entry name" value="Tubby C-terminal domain-like"/>
    <property type="match status" value="1"/>
</dbReference>
<evidence type="ECO:0000256" key="1">
    <source>
        <dbReference type="ARBA" id="ARBA00007129"/>
    </source>
</evidence>
<dbReference type="STRING" id="79200.A0A162AE16"/>
<proteinExistence type="inferred from homology"/>
<dbReference type="Pfam" id="PF01167">
    <property type="entry name" value="Tub"/>
    <property type="match status" value="1"/>
</dbReference>
<feature type="domain" description="Tubby C-terminal" evidence="3">
    <location>
        <begin position="155"/>
        <end position="228"/>
    </location>
</feature>
<feature type="compositionally biased region" description="Basic and acidic residues" evidence="2">
    <location>
        <begin position="36"/>
        <end position="47"/>
    </location>
</feature>
<dbReference type="EMBL" id="LNRQ01000004">
    <property type="protein sequence ID" value="KZM99480.1"/>
    <property type="molecule type" value="Genomic_DNA"/>
</dbReference>
<feature type="region of interest" description="Disordered" evidence="2">
    <location>
        <begin position="31"/>
        <end position="58"/>
    </location>
</feature>
<comment type="caution">
    <text evidence="4">The sequence shown here is derived from an EMBL/GenBank/DDBJ whole genome shotgun (WGS) entry which is preliminary data.</text>
</comment>
<evidence type="ECO:0000313" key="4">
    <source>
        <dbReference type="EMBL" id="KZM99480.1"/>
    </source>
</evidence>
<dbReference type="Gene3D" id="3.20.90.10">
    <property type="entry name" value="Tubby Protein, Chain A"/>
    <property type="match status" value="1"/>
</dbReference>
<dbReference type="InterPro" id="IPR000007">
    <property type="entry name" value="Tubby_C"/>
</dbReference>
<organism evidence="4">
    <name type="scientific">Daucus carota subsp. sativus</name>
    <name type="common">Carrot</name>
    <dbReference type="NCBI Taxonomy" id="79200"/>
    <lineage>
        <taxon>Eukaryota</taxon>
        <taxon>Viridiplantae</taxon>
        <taxon>Streptophyta</taxon>
        <taxon>Embryophyta</taxon>
        <taxon>Tracheophyta</taxon>
        <taxon>Spermatophyta</taxon>
        <taxon>Magnoliopsida</taxon>
        <taxon>eudicotyledons</taxon>
        <taxon>Gunneridae</taxon>
        <taxon>Pentapetalae</taxon>
        <taxon>asterids</taxon>
        <taxon>campanulids</taxon>
        <taxon>Apiales</taxon>
        <taxon>Apiaceae</taxon>
        <taxon>Apioideae</taxon>
        <taxon>Scandiceae</taxon>
        <taxon>Daucinae</taxon>
        <taxon>Daucus</taxon>
        <taxon>Daucus sect. Daucus</taxon>
    </lineage>
</organism>
<sequence>MSISSSKKSFLSRRSFSLTISKSLREFRFSQPVHSSNDRRDDDRRTGADLPESSDLEAASGVSWSTMLPELLGEIIRRLEDSEDRWPQRRNVVVFGCVCKRWREVTKDIVTTPFQSGKITFPSCLKQRILQCMLPVQMKGKIHESSTVDLKLHETPAPRELPLQCLIKRNKKNGIFYLSLALTPSFTDKGKFLLAARRYRHGANTEYIISLDADDLSQGSNAYVGKLR</sequence>
<dbReference type="Gramene" id="KZM99480">
    <property type="protein sequence ID" value="KZM99480"/>
    <property type="gene ID" value="DCAR_013158"/>
</dbReference>
<evidence type="ECO:0000256" key="2">
    <source>
        <dbReference type="SAM" id="MobiDB-lite"/>
    </source>
</evidence>
<dbReference type="PANTHER" id="PTHR16517:SF50">
    <property type="entry name" value="TUBBY-LIKE F-BOX PROTEIN 7"/>
    <property type="match status" value="1"/>
</dbReference>
<gene>
    <name evidence="4" type="ORF">DCAR_013158</name>
</gene>
<evidence type="ECO:0000259" key="3">
    <source>
        <dbReference type="Pfam" id="PF01167"/>
    </source>
</evidence>
<dbReference type="PRINTS" id="PR01573">
    <property type="entry name" value="SUPERTUBBY"/>
</dbReference>
<protein>
    <recommendedName>
        <fullName evidence="3">Tubby C-terminal domain-containing protein</fullName>
    </recommendedName>
</protein>
<reference evidence="4" key="1">
    <citation type="journal article" date="2016" name="Nat. Genet.">
        <title>A high-quality carrot genome assembly provides new insights into carotenoid accumulation and asterid genome evolution.</title>
        <authorList>
            <person name="Iorizzo M."/>
            <person name="Ellison S."/>
            <person name="Senalik D."/>
            <person name="Zeng P."/>
            <person name="Satapoomin P."/>
            <person name="Huang J."/>
            <person name="Bowman M."/>
            <person name="Iovene M."/>
            <person name="Sanseverino W."/>
            <person name="Cavagnaro P."/>
            <person name="Yildiz M."/>
            <person name="Macko-Podgorni A."/>
            <person name="Moranska E."/>
            <person name="Grzebelus E."/>
            <person name="Grzebelus D."/>
            <person name="Ashrafi H."/>
            <person name="Zheng Z."/>
            <person name="Cheng S."/>
            <person name="Spooner D."/>
            <person name="Van Deynze A."/>
            <person name="Simon P."/>
        </authorList>
    </citation>
    <scope>NUCLEOTIDE SEQUENCE [LARGE SCALE GENOMIC DNA]</scope>
    <source>
        <tissue evidence="4">Leaf</tissue>
    </source>
</reference>